<accession>A0AAC9UNJ3</accession>
<dbReference type="SUPFAM" id="SSF47413">
    <property type="entry name" value="lambda repressor-like DNA-binding domains"/>
    <property type="match status" value="1"/>
</dbReference>
<dbReference type="Gene3D" id="1.10.260.40">
    <property type="entry name" value="lambda repressor-like DNA-binding domains"/>
    <property type="match status" value="1"/>
</dbReference>
<evidence type="ECO:0000313" key="2">
    <source>
        <dbReference type="EMBL" id="ASN59796.1"/>
    </source>
</evidence>
<dbReference type="Pfam" id="PF13443">
    <property type="entry name" value="HTH_26"/>
    <property type="match status" value="1"/>
</dbReference>
<evidence type="ECO:0000259" key="1">
    <source>
        <dbReference type="PROSITE" id="PS50943"/>
    </source>
</evidence>
<dbReference type="SMART" id="SM00530">
    <property type="entry name" value="HTH_XRE"/>
    <property type="match status" value="1"/>
</dbReference>
<proteinExistence type="predicted"/>
<sequence>MKNDADLISSHLLSLLQERNLTVNRIATLAGLRQSTVNAMFDGSSKRPTISTIRKLCNALGISVQDFFDFPPYNEVEK</sequence>
<dbReference type="InterPro" id="IPR001387">
    <property type="entry name" value="Cro/C1-type_HTH"/>
</dbReference>
<dbReference type="Proteomes" id="UP000199749">
    <property type="component" value="Chromosome"/>
</dbReference>
<protein>
    <submittedName>
        <fullName evidence="2">Transcriptional regulator</fullName>
    </submittedName>
</protein>
<dbReference type="EMBL" id="CP022474">
    <property type="protein sequence ID" value="ASN59796.1"/>
    <property type="molecule type" value="Genomic_DNA"/>
</dbReference>
<dbReference type="RefSeq" id="WP_089556506.1">
    <property type="nucleotide sequence ID" value="NZ_CP022474.1"/>
</dbReference>
<dbReference type="PROSITE" id="PS50943">
    <property type="entry name" value="HTH_CROC1"/>
    <property type="match status" value="1"/>
</dbReference>
<evidence type="ECO:0000313" key="3">
    <source>
        <dbReference type="Proteomes" id="UP000199749"/>
    </source>
</evidence>
<organism evidence="2 3">
    <name type="scientific">Latilactobacillus curvatus</name>
    <name type="common">Lactobacillus curvatus</name>
    <dbReference type="NCBI Taxonomy" id="28038"/>
    <lineage>
        <taxon>Bacteria</taxon>
        <taxon>Bacillati</taxon>
        <taxon>Bacillota</taxon>
        <taxon>Bacilli</taxon>
        <taxon>Lactobacillales</taxon>
        <taxon>Lactobacillaceae</taxon>
        <taxon>Latilactobacillus</taxon>
    </lineage>
</organism>
<feature type="domain" description="HTH cro/C1-type" evidence="1">
    <location>
        <begin position="12"/>
        <end position="67"/>
    </location>
</feature>
<dbReference type="CDD" id="cd00093">
    <property type="entry name" value="HTH_XRE"/>
    <property type="match status" value="1"/>
</dbReference>
<reference evidence="2 3" key="1">
    <citation type="submission" date="2017-07" db="EMBL/GenBank/DDBJ databases">
        <title>Lactobacillus curvatus MRS6 whole genome.</title>
        <authorList>
            <person name="Jans C."/>
            <person name="Lagler S."/>
            <person name="Lacroix C."/>
            <person name="Meile L."/>
            <person name="Stevens M.J.A."/>
        </authorList>
    </citation>
    <scope>NUCLEOTIDE SEQUENCE [LARGE SCALE GENOMIC DNA]</scope>
    <source>
        <strain evidence="2 3">MRS6</strain>
    </source>
</reference>
<dbReference type="InterPro" id="IPR010982">
    <property type="entry name" value="Lambda_DNA-bd_dom_sf"/>
</dbReference>
<dbReference type="GO" id="GO:0003677">
    <property type="term" value="F:DNA binding"/>
    <property type="evidence" value="ECO:0007669"/>
    <property type="project" value="InterPro"/>
</dbReference>
<name>A0AAC9UNJ3_LATCU</name>
<dbReference type="AlphaFoldDB" id="A0AAC9UNJ3"/>
<gene>
    <name evidence="2" type="ORF">CG419_03785</name>
</gene>